<protein>
    <recommendedName>
        <fullName evidence="1">FAR1 domain-containing protein</fullName>
    </recommendedName>
</protein>
<name>A0A453DIU8_AEGTS</name>
<sequence>ASDESMFEYLNVVSKMFGSEAEGYEFYNKYALEKGFSVRKSYVEWDGSNKYIILRKIVCSRQGRI</sequence>
<reference evidence="3" key="2">
    <citation type="journal article" date="2017" name="Nat. Plants">
        <title>The Aegilops tauschii genome reveals multiple impacts of transposons.</title>
        <authorList>
            <person name="Zhao G."/>
            <person name="Zou C."/>
            <person name="Li K."/>
            <person name="Wang K."/>
            <person name="Li T."/>
            <person name="Gao L."/>
            <person name="Zhang X."/>
            <person name="Wang H."/>
            <person name="Yang Z."/>
            <person name="Liu X."/>
            <person name="Jiang W."/>
            <person name="Mao L."/>
            <person name="Kong X."/>
            <person name="Jiao Y."/>
            <person name="Jia J."/>
        </authorList>
    </citation>
    <scope>NUCLEOTIDE SEQUENCE [LARGE SCALE GENOMIC DNA]</scope>
    <source>
        <strain evidence="3">cv. AL8/78</strain>
    </source>
</reference>
<keyword evidence="3" id="KW-1185">Reference proteome</keyword>
<evidence type="ECO:0000259" key="1">
    <source>
        <dbReference type="Pfam" id="PF03101"/>
    </source>
</evidence>
<dbReference type="Pfam" id="PF03101">
    <property type="entry name" value="FAR1"/>
    <property type="match status" value="1"/>
</dbReference>
<dbReference type="PANTHER" id="PTHR46328">
    <property type="entry name" value="FAR-RED IMPAIRED RESPONSIVE (FAR1) FAMILY PROTEIN-RELATED"/>
    <property type="match status" value="1"/>
</dbReference>
<feature type="domain" description="FAR1" evidence="1">
    <location>
        <begin position="25"/>
        <end position="63"/>
    </location>
</feature>
<reference evidence="2" key="4">
    <citation type="submission" date="2019-03" db="UniProtKB">
        <authorList>
            <consortium name="EnsemblPlants"/>
        </authorList>
    </citation>
    <scope>IDENTIFICATION</scope>
</reference>
<evidence type="ECO:0000313" key="2">
    <source>
        <dbReference type="EnsemblPlants" id="AET2Gv21260400.1"/>
    </source>
</evidence>
<dbReference type="EnsemblPlants" id="AET2Gv21260400.1">
    <property type="protein sequence ID" value="AET2Gv21260400.1"/>
    <property type="gene ID" value="AET2Gv21260400"/>
</dbReference>
<reference evidence="2" key="3">
    <citation type="journal article" date="2017" name="Nature">
        <title>Genome sequence of the progenitor of the wheat D genome Aegilops tauschii.</title>
        <authorList>
            <person name="Luo M.C."/>
            <person name="Gu Y.Q."/>
            <person name="Puiu D."/>
            <person name="Wang H."/>
            <person name="Twardziok S.O."/>
            <person name="Deal K.R."/>
            <person name="Huo N."/>
            <person name="Zhu T."/>
            <person name="Wang L."/>
            <person name="Wang Y."/>
            <person name="McGuire P.E."/>
            <person name="Liu S."/>
            <person name="Long H."/>
            <person name="Ramasamy R.K."/>
            <person name="Rodriguez J.C."/>
            <person name="Van S.L."/>
            <person name="Yuan L."/>
            <person name="Wang Z."/>
            <person name="Xia Z."/>
            <person name="Xiao L."/>
            <person name="Anderson O.D."/>
            <person name="Ouyang S."/>
            <person name="Liang Y."/>
            <person name="Zimin A.V."/>
            <person name="Pertea G."/>
            <person name="Qi P."/>
            <person name="Bennetzen J.L."/>
            <person name="Dai X."/>
            <person name="Dawson M.W."/>
            <person name="Muller H.G."/>
            <person name="Kugler K."/>
            <person name="Rivarola-Duarte L."/>
            <person name="Spannagl M."/>
            <person name="Mayer K.F.X."/>
            <person name="Lu F.H."/>
            <person name="Bevan M.W."/>
            <person name="Leroy P."/>
            <person name="Li P."/>
            <person name="You F.M."/>
            <person name="Sun Q."/>
            <person name="Liu Z."/>
            <person name="Lyons E."/>
            <person name="Wicker T."/>
            <person name="Salzberg S.L."/>
            <person name="Devos K.M."/>
            <person name="Dvorak J."/>
        </authorList>
    </citation>
    <scope>NUCLEOTIDE SEQUENCE [LARGE SCALE GENOMIC DNA]</scope>
    <source>
        <strain evidence="2">cv. AL8/78</strain>
    </source>
</reference>
<dbReference type="Gramene" id="AET2Gv21260400.1">
    <property type="protein sequence ID" value="AET2Gv21260400.1"/>
    <property type="gene ID" value="AET2Gv21260400"/>
</dbReference>
<evidence type="ECO:0000313" key="3">
    <source>
        <dbReference type="Proteomes" id="UP000015105"/>
    </source>
</evidence>
<dbReference type="AlphaFoldDB" id="A0A453DIU8"/>
<organism evidence="2 3">
    <name type="scientific">Aegilops tauschii subsp. strangulata</name>
    <name type="common">Goatgrass</name>
    <dbReference type="NCBI Taxonomy" id="200361"/>
    <lineage>
        <taxon>Eukaryota</taxon>
        <taxon>Viridiplantae</taxon>
        <taxon>Streptophyta</taxon>
        <taxon>Embryophyta</taxon>
        <taxon>Tracheophyta</taxon>
        <taxon>Spermatophyta</taxon>
        <taxon>Magnoliopsida</taxon>
        <taxon>Liliopsida</taxon>
        <taxon>Poales</taxon>
        <taxon>Poaceae</taxon>
        <taxon>BOP clade</taxon>
        <taxon>Pooideae</taxon>
        <taxon>Triticodae</taxon>
        <taxon>Triticeae</taxon>
        <taxon>Triticinae</taxon>
        <taxon>Aegilops</taxon>
    </lineage>
</organism>
<accession>A0A453DIU8</accession>
<reference evidence="2" key="5">
    <citation type="journal article" date="2021" name="G3 (Bethesda)">
        <title>Aegilops tauschii genome assembly Aet v5.0 features greater sequence contiguity and improved annotation.</title>
        <authorList>
            <person name="Wang L."/>
            <person name="Zhu T."/>
            <person name="Rodriguez J.C."/>
            <person name="Deal K.R."/>
            <person name="Dubcovsky J."/>
            <person name="McGuire P.E."/>
            <person name="Lux T."/>
            <person name="Spannagl M."/>
            <person name="Mayer K.F.X."/>
            <person name="Baldrich P."/>
            <person name="Meyers B.C."/>
            <person name="Huo N."/>
            <person name="Gu Y.Q."/>
            <person name="Zhou H."/>
            <person name="Devos K.M."/>
            <person name="Bennetzen J.L."/>
            <person name="Unver T."/>
            <person name="Budak H."/>
            <person name="Gulick P.J."/>
            <person name="Galiba G."/>
            <person name="Kalapos B."/>
            <person name="Nelson D.R."/>
            <person name="Li P."/>
            <person name="You F.M."/>
            <person name="Luo M.C."/>
            <person name="Dvorak J."/>
        </authorList>
    </citation>
    <scope>NUCLEOTIDE SEQUENCE [LARGE SCALE GENOMIC DNA]</scope>
    <source>
        <strain evidence="2">cv. AL8/78</strain>
    </source>
</reference>
<dbReference type="PANTHER" id="PTHR46328:SF40">
    <property type="entry name" value="FAR1 DOMAIN-CONTAINING PROTEIN"/>
    <property type="match status" value="1"/>
</dbReference>
<dbReference type="Proteomes" id="UP000015105">
    <property type="component" value="Chromosome 2D"/>
</dbReference>
<proteinExistence type="predicted"/>
<reference evidence="3" key="1">
    <citation type="journal article" date="2014" name="Science">
        <title>Ancient hybridizations among the ancestral genomes of bread wheat.</title>
        <authorList>
            <consortium name="International Wheat Genome Sequencing Consortium,"/>
            <person name="Marcussen T."/>
            <person name="Sandve S.R."/>
            <person name="Heier L."/>
            <person name="Spannagl M."/>
            <person name="Pfeifer M."/>
            <person name="Jakobsen K.S."/>
            <person name="Wulff B.B."/>
            <person name="Steuernagel B."/>
            <person name="Mayer K.F."/>
            <person name="Olsen O.A."/>
        </authorList>
    </citation>
    <scope>NUCLEOTIDE SEQUENCE [LARGE SCALE GENOMIC DNA]</scope>
    <source>
        <strain evidence="3">cv. AL8/78</strain>
    </source>
</reference>
<dbReference type="InterPro" id="IPR004330">
    <property type="entry name" value="FAR1_DNA_bnd_dom"/>
</dbReference>